<gene>
    <name evidence="2" type="ORF">J2S14_002395</name>
</gene>
<dbReference type="InterPro" id="IPR011042">
    <property type="entry name" value="6-blade_b-propeller_TolB-like"/>
</dbReference>
<dbReference type="Pfam" id="PF07995">
    <property type="entry name" value="GSDH"/>
    <property type="match status" value="1"/>
</dbReference>
<proteinExistence type="predicted"/>
<accession>A0ABU0D596</accession>
<dbReference type="PROSITE" id="PS51257">
    <property type="entry name" value="PROKAR_LIPOPROTEIN"/>
    <property type="match status" value="1"/>
</dbReference>
<organism evidence="2 3">
    <name type="scientific">Lederbergia wuyishanensis</name>
    <dbReference type="NCBI Taxonomy" id="1347903"/>
    <lineage>
        <taxon>Bacteria</taxon>
        <taxon>Bacillati</taxon>
        <taxon>Bacillota</taxon>
        <taxon>Bacilli</taxon>
        <taxon>Bacillales</taxon>
        <taxon>Bacillaceae</taxon>
        <taxon>Lederbergia</taxon>
    </lineage>
</organism>
<evidence type="ECO:0000313" key="3">
    <source>
        <dbReference type="Proteomes" id="UP001232343"/>
    </source>
</evidence>
<protein>
    <submittedName>
        <fullName evidence="2">Glucose/arabinose dehydrogenase</fullName>
    </submittedName>
</protein>
<evidence type="ECO:0000313" key="2">
    <source>
        <dbReference type="EMBL" id="MDQ0343580.1"/>
    </source>
</evidence>
<sequence>MKPWGKFLSSRNLWILFFILFLTACSENKEEKNSLPSEENQPTFGHKSEYTLADKLEVPWSITNKDDMFYISERHGTITSFHESSGKTERLPVHFRKKLFTGGEGGLLGIELVPNTNIEAFVYHTYEESGNVFNRVIRIVKEKDAWRETEVLIEKIPGTQIHNGGRIKIGPDKKLYITTGDAAVPESAQNTENLSGKILRIEFDGSIPSDNPFKGSPVYTYGHRNPQGLAWTEGGQLYETEHGQSAHDEINMIIPGNNYGWPDIQGDEQKADMETPIYHTNGDTWAPSGMLYHNGKLYIASLRGEAIRVYDIERKEVNIQIKGYGRIRDIFFKDASLYFITNNTDGRGTPAENDDRLIKIELK</sequence>
<keyword evidence="3" id="KW-1185">Reference proteome</keyword>
<dbReference type="RefSeq" id="WP_244683471.1">
    <property type="nucleotide sequence ID" value="NZ_JALIRM010000018.1"/>
</dbReference>
<dbReference type="EMBL" id="JAUSUO010000005">
    <property type="protein sequence ID" value="MDQ0343580.1"/>
    <property type="molecule type" value="Genomic_DNA"/>
</dbReference>
<name>A0ABU0D596_9BACI</name>
<dbReference type="SUPFAM" id="SSF50952">
    <property type="entry name" value="Soluble quinoprotein glucose dehydrogenase"/>
    <property type="match status" value="1"/>
</dbReference>
<dbReference type="PANTHER" id="PTHR19328">
    <property type="entry name" value="HEDGEHOG-INTERACTING PROTEIN"/>
    <property type="match status" value="1"/>
</dbReference>
<dbReference type="InterPro" id="IPR012938">
    <property type="entry name" value="Glc/Sorbosone_DH"/>
</dbReference>
<feature type="domain" description="Glucose/Sorbosone dehydrogenase" evidence="1">
    <location>
        <begin position="56"/>
        <end position="347"/>
    </location>
</feature>
<dbReference type="PANTHER" id="PTHR19328:SF13">
    <property type="entry name" value="HIPL1 PROTEIN"/>
    <property type="match status" value="1"/>
</dbReference>
<dbReference type="Proteomes" id="UP001232343">
    <property type="component" value="Unassembled WGS sequence"/>
</dbReference>
<evidence type="ECO:0000259" key="1">
    <source>
        <dbReference type="Pfam" id="PF07995"/>
    </source>
</evidence>
<comment type="caution">
    <text evidence="2">The sequence shown here is derived from an EMBL/GenBank/DDBJ whole genome shotgun (WGS) entry which is preliminary data.</text>
</comment>
<dbReference type="Gene3D" id="2.120.10.30">
    <property type="entry name" value="TolB, C-terminal domain"/>
    <property type="match status" value="1"/>
</dbReference>
<reference evidence="2 3" key="1">
    <citation type="submission" date="2023-07" db="EMBL/GenBank/DDBJ databases">
        <title>Genomic Encyclopedia of Type Strains, Phase IV (KMG-IV): sequencing the most valuable type-strain genomes for metagenomic binning, comparative biology and taxonomic classification.</title>
        <authorList>
            <person name="Goeker M."/>
        </authorList>
    </citation>
    <scope>NUCLEOTIDE SEQUENCE [LARGE SCALE GENOMIC DNA]</scope>
    <source>
        <strain evidence="2 3">DSM 27848</strain>
    </source>
</reference>
<dbReference type="InterPro" id="IPR011041">
    <property type="entry name" value="Quinoprot_gluc/sorb_DH_b-prop"/>
</dbReference>